<dbReference type="EMBL" id="UINC01207605">
    <property type="protein sequence ID" value="SVE29759.1"/>
    <property type="molecule type" value="Genomic_DNA"/>
</dbReference>
<feature type="non-terminal residue" evidence="13">
    <location>
        <position position="159"/>
    </location>
</feature>
<evidence type="ECO:0000256" key="10">
    <source>
        <dbReference type="ARBA" id="ARBA00023152"/>
    </source>
</evidence>
<evidence type="ECO:0000313" key="13">
    <source>
        <dbReference type="EMBL" id="SVE29759.1"/>
    </source>
</evidence>
<dbReference type="PANTHER" id="PTHR11817">
    <property type="entry name" value="PYRUVATE KINASE"/>
    <property type="match status" value="1"/>
</dbReference>
<dbReference type="AlphaFoldDB" id="A0A383CCG8"/>
<evidence type="ECO:0000256" key="1">
    <source>
        <dbReference type="ARBA" id="ARBA00004997"/>
    </source>
</evidence>
<protein>
    <recommendedName>
        <fullName evidence="3">pyruvate kinase</fullName>
        <ecNumber evidence="3">2.7.1.40</ecNumber>
    </recommendedName>
</protein>
<evidence type="ECO:0000256" key="8">
    <source>
        <dbReference type="ARBA" id="ARBA00022840"/>
    </source>
</evidence>
<dbReference type="Pfam" id="PF00224">
    <property type="entry name" value="PK"/>
    <property type="match status" value="1"/>
</dbReference>
<keyword evidence="8" id="KW-0067">ATP-binding</keyword>
<dbReference type="GO" id="GO:0016301">
    <property type="term" value="F:kinase activity"/>
    <property type="evidence" value="ECO:0007669"/>
    <property type="project" value="UniProtKB-KW"/>
</dbReference>
<keyword evidence="11" id="KW-0670">Pyruvate</keyword>
<dbReference type="UniPathway" id="UPA00109">
    <property type="reaction ID" value="UER00188"/>
</dbReference>
<dbReference type="InterPro" id="IPR015793">
    <property type="entry name" value="Pyrv_Knase_brl"/>
</dbReference>
<sequence length="159" mass="18085">MRRPVRQTKFIVTLGPATESEEVLEELLENGVDVFRLNMAHAGHTWTRMVMKRIRSICDNHGREVAVMMDVKGPEIRTGFLRQSLKLQKDDMIDLVHRREQGITTTEGVMAVDVNYPKLAEDVSEGQIIMVDNGLIQMEVLERVKGRVRCRVTSPGILT</sequence>
<evidence type="ECO:0000256" key="11">
    <source>
        <dbReference type="ARBA" id="ARBA00023317"/>
    </source>
</evidence>
<proteinExistence type="inferred from homology"/>
<dbReference type="Gene3D" id="3.20.20.60">
    <property type="entry name" value="Phosphoenolpyruvate-binding domains"/>
    <property type="match status" value="1"/>
</dbReference>
<feature type="domain" description="Pyruvate kinase barrel" evidence="12">
    <location>
        <begin position="6"/>
        <end position="158"/>
    </location>
</feature>
<dbReference type="InterPro" id="IPR001697">
    <property type="entry name" value="Pyr_Knase"/>
</dbReference>
<evidence type="ECO:0000256" key="4">
    <source>
        <dbReference type="ARBA" id="ARBA00022679"/>
    </source>
</evidence>
<dbReference type="EC" id="2.7.1.40" evidence="3"/>
<evidence type="ECO:0000256" key="9">
    <source>
        <dbReference type="ARBA" id="ARBA00022842"/>
    </source>
</evidence>
<comment type="similarity">
    <text evidence="2">Belongs to the pyruvate kinase family.</text>
</comment>
<gene>
    <name evidence="13" type="ORF">METZ01_LOCUS482613</name>
</gene>
<reference evidence="13" key="1">
    <citation type="submission" date="2018-05" db="EMBL/GenBank/DDBJ databases">
        <authorList>
            <person name="Lanie J.A."/>
            <person name="Ng W.-L."/>
            <person name="Kazmierczak K.M."/>
            <person name="Andrzejewski T.M."/>
            <person name="Davidsen T.M."/>
            <person name="Wayne K.J."/>
            <person name="Tettelin H."/>
            <person name="Glass J.I."/>
            <person name="Rusch D."/>
            <person name="Podicherti R."/>
            <person name="Tsui H.-C.T."/>
            <person name="Winkler M.E."/>
        </authorList>
    </citation>
    <scope>NUCLEOTIDE SEQUENCE</scope>
</reference>
<comment type="pathway">
    <text evidence="1">Carbohydrate degradation; glycolysis; pyruvate from D-glyceraldehyde 3-phosphate: step 5/5.</text>
</comment>
<dbReference type="GO" id="GO:0004743">
    <property type="term" value="F:pyruvate kinase activity"/>
    <property type="evidence" value="ECO:0007669"/>
    <property type="project" value="UniProtKB-EC"/>
</dbReference>
<keyword evidence="6" id="KW-0547">Nucleotide-binding</keyword>
<keyword evidence="4" id="KW-0808">Transferase</keyword>
<keyword evidence="9" id="KW-0460">Magnesium</keyword>
<dbReference type="SUPFAM" id="SSF51621">
    <property type="entry name" value="Phosphoenolpyruvate/pyruvate domain"/>
    <property type="match status" value="1"/>
</dbReference>
<organism evidence="13">
    <name type="scientific">marine metagenome</name>
    <dbReference type="NCBI Taxonomy" id="408172"/>
    <lineage>
        <taxon>unclassified sequences</taxon>
        <taxon>metagenomes</taxon>
        <taxon>ecological metagenomes</taxon>
    </lineage>
</organism>
<keyword evidence="7" id="KW-0418">Kinase</keyword>
<keyword evidence="10" id="KW-0324">Glycolysis</keyword>
<dbReference type="GO" id="GO:0030955">
    <property type="term" value="F:potassium ion binding"/>
    <property type="evidence" value="ECO:0007669"/>
    <property type="project" value="InterPro"/>
</dbReference>
<evidence type="ECO:0000256" key="6">
    <source>
        <dbReference type="ARBA" id="ARBA00022741"/>
    </source>
</evidence>
<dbReference type="GO" id="GO:0000287">
    <property type="term" value="F:magnesium ion binding"/>
    <property type="evidence" value="ECO:0007669"/>
    <property type="project" value="InterPro"/>
</dbReference>
<evidence type="ECO:0000256" key="5">
    <source>
        <dbReference type="ARBA" id="ARBA00022723"/>
    </source>
</evidence>
<evidence type="ECO:0000256" key="3">
    <source>
        <dbReference type="ARBA" id="ARBA00012142"/>
    </source>
</evidence>
<keyword evidence="5" id="KW-0479">Metal-binding</keyword>
<evidence type="ECO:0000259" key="12">
    <source>
        <dbReference type="Pfam" id="PF00224"/>
    </source>
</evidence>
<evidence type="ECO:0000256" key="2">
    <source>
        <dbReference type="ARBA" id="ARBA00008663"/>
    </source>
</evidence>
<name>A0A383CCG8_9ZZZZ</name>
<dbReference type="InterPro" id="IPR015813">
    <property type="entry name" value="Pyrv/PenolPyrv_kinase-like_dom"/>
</dbReference>
<dbReference type="InterPro" id="IPR011037">
    <property type="entry name" value="Pyrv_Knase-like_insert_dom_sf"/>
</dbReference>
<dbReference type="InterPro" id="IPR040442">
    <property type="entry name" value="Pyrv_kinase-like_dom_sf"/>
</dbReference>
<dbReference type="GO" id="GO:0005524">
    <property type="term" value="F:ATP binding"/>
    <property type="evidence" value="ECO:0007669"/>
    <property type="project" value="UniProtKB-KW"/>
</dbReference>
<evidence type="ECO:0000256" key="7">
    <source>
        <dbReference type="ARBA" id="ARBA00022777"/>
    </source>
</evidence>
<dbReference type="SUPFAM" id="SSF50800">
    <property type="entry name" value="PK beta-barrel domain-like"/>
    <property type="match status" value="1"/>
</dbReference>
<accession>A0A383CCG8</accession>